<reference evidence="2" key="1">
    <citation type="submission" date="2020-04" db="EMBL/GenBank/DDBJ databases">
        <title>Deep metagenomics examines the oral microbiome during advanced dental caries in children, revealing novel taxa and co-occurrences with host molecules.</title>
        <authorList>
            <person name="Baker J.L."/>
            <person name="Morton J.T."/>
            <person name="Dinis M."/>
            <person name="Alvarez R."/>
            <person name="Tran N.C."/>
            <person name="Knight R."/>
            <person name="Edlund A."/>
        </authorList>
    </citation>
    <scope>NUCLEOTIDE SEQUENCE</scope>
    <source>
        <strain evidence="2">JCVI_32_bin.64</strain>
    </source>
</reference>
<keyword evidence="1" id="KW-0472">Membrane</keyword>
<name>A0A929N5D6_9ACTO</name>
<dbReference type="Proteomes" id="UP000718630">
    <property type="component" value="Unassembled WGS sequence"/>
</dbReference>
<evidence type="ECO:0000313" key="3">
    <source>
        <dbReference type="Proteomes" id="UP000718630"/>
    </source>
</evidence>
<comment type="caution">
    <text evidence="2">The sequence shown here is derived from an EMBL/GenBank/DDBJ whole genome shotgun (WGS) entry which is preliminary data.</text>
</comment>
<proteinExistence type="predicted"/>
<dbReference type="EMBL" id="JABZFZ010000554">
    <property type="protein sequence ID" value="MBF0940890.1"/>
    <property type="molecule type" value="Genomic_DNA"/>
</dbReference>
<feature type="non-terminal residue" evidence="2">
    <location>
        <position position="105"/>
    </location>
</feature>
<evidence type="ECO:0000256" key="1">
    <source>
        <dbReference type="SAM" id="Phobius"/>
    </source>
</evidence>
<accession>A0A929N5D6</accession>
<feature type="transmembrane region" description="Helical" evidence="1">
    <location>
        <begin position="64"/>
        <end position="84"/>
    </location>
</feature>
<evidence type="ECO:0000313" key="2">
    <source>
        <dbReference type="EMBL" id="MBF0940890.1"/>
    </source>
</evidence>
<keyword evidence="1" id="KW-0812">Transmembrane</keyword>
<gene>
    <name evidence="2" type="ORF">HXK03_08480</name>
</gene>
<keyword evidence="1" id="KW-1133">Transmembrane helix</keyword>
<dbReference type="AlphaFoldDB" id="A0A929N5D6"/>
<sequence length="105" mass="11700">MGYFRTLFKGPAYYAYQVRVSPEEAVRRAVAFWRGKGCEVAEYNMDRQLRQVGYTGTEMAGGSAMGVLKEAILAVSVVGLVFLFSSRIRRAFPRPFLIGIVAPLD</sequence>
<organism evidence="2 3">
    <name type="scientific">Schaalia georgiae</name>
    <dbReference type="NCBI Taxonomy" id="52768"/>
    <lineage>
        <taxon>Bacteria</taxon>
        <taxon>Bacillati</taxon>
        <taxon>Actinomycetota</taxon>
        <taxon>Actinomycetes</taxon>
        <taxon>Actinomycetales</taxon>
        <taxon>Actinomycetaceae</taxon>
        <taxon>Schaalia</taxon>
    </lineage>
</organism>
<protein>
    <submittedName>
        <fullName evidence="2">Uncharacterized protein</fullName>
    </submittedName>
</protein>